<keyword evidence="5" id="KW-1185">Reference proteome</keyword>
<dbReference type="PANTHER" id="PTHR33643:SF1">
    <property type="entry name" value="UREASE ACCESSORY PROTEIN D"/>
    <property type="match status" value="1"/>
</dbReference>
<gene>
    <name evidence="3" type="primary">ureD</name>
    <name evidence="4" type="ORF">EWE75_17120</name>
</gene>
<keyword evidence="2 3" id="KW-0143">Chaperone</keyword>
<comment type="subcellular location">
    <subcellularLocation>
        <location evidence="3">Cytoplasm</location>
    </subcellularLocation>
</comment>
<dbReference type="HAMAP" id="MF_01384">
    <property type="entry name" value="UreD"/>
    <property type="match status" value="1"/>
</dbReference>
<comment type="subunit">
    <text evidence="3">UreD, UreF and UreG form a complex that acts as a GTP-hydrolysis-dependent molecular chaperone, activating the urease apoprotein by helping to assemble the nickel containing metallocenter of UreC. The UreE protein probably delivers the nickel.</text>
</comment>
<evidence type="ECO:0000313" key="5">
    <source>
        <dbReference type="Proteomes" id="UP000292085"/>
    </source>
</evidence>
<protein>
    <recommendedName>
        <fullName evidence="3">Urease accessory protein UreD</fullName>
    </recommendedName>
</protein>
<dbReference type="Proteomes" id="UP000292085">
    <property type="component" value="Unassembled WGS sequence"/>
</dbReference>
<accession>A0A4Q6XTR5</accession>
<proteinExistence type="inferred from homology"/>
<reference evidence="4 5" key="1">
    <citation type="submission" date="2019-02" db="EMBL/GenBank/DDBJ databases">
        <authorList>
            <person name="Li Y."/>
        </authorList>
    </citation>
    <scope>NUCLEOTIDE SEQUENCE [LARGE SCALE GENOMIC DNA]</scope>
    <source>
        <strain evidence="4 5">3-7</strain>
    </source>
</reference>
<evidence type="ECO:0000256" key="1">
    <source>
        <dbReference type="ARBA" id="ARBA00007177"/>
    </source>
</evidence>
<comment type="similarity">
    <text evidence="1 3">Belongs to the UreD family.</text>
</comment>
<sequence length="272" mass="29145">MNQAEAALARLRSHGTVRLSVAARGGKTVVREAYQQGCLRARMPRTTTGPAELILMNTAGGLACGDRLDQTLGWEAEARLTVTTQAAERVYRAIGEPATIATSLTIGPRATAEWLPQETILFDGARLRRTLEIDMAGDARLLVLEGIVLGRAAMGETVATGEFDDRWRVRRDGRLIYADALRLDGDIAALMRRPALGAGHGAFATILHVAHDARAALDPVRTVLPAGRGAASAWDGMLAVRLLAGDGAILRADLLRALAVLRQTPMPRVWSC</sequence>
<comment type="caution">
    <text evidence="4">The sequence shown here is derived from an EMBL/GenBank/DDBJ whole genome shotgun (WGS) entry which is preliminary data.</text>
</comment>
<dbReference type="EMBL" id="SGIS01000029">
    <property type="protein sequence ID" value="RZF63265.1"/>
    <property type="molecule type" value="Genomic_DNA"/>
</dbReference>
<dbReference type="GO" id="GO:0016151">
    <property type="term" value="F:nickel cation binding"/>
    <property type="evidence" value="ECO:0007669"/>
    <property type="project" value="UniProtKB-UniRule"/>
</dbReference>
<evidence type="ECO:0000256" key="2">
    <source>
        <dbReference type="ARBA" id="ARBA00023186"/>
    </source>
</evidence>
<organism evidence="4 5">
    <name type="scientific">Sphingomonas populi</name>
    <dbReference type="NCBI Taxonomy" id="2484750"/>
    <lineage>
        <taxon>Bacteria</taxon>
        <taxon>Pseudomonadati</taxon>
        <taxon>Pseudomonadota</taxon>
        <taxon>Alphaproteobacteria</taxon>
        <taxon>Sphingomonadales</taxon>
        <taxon>Sphingomonadaceae</taxon>
        <taxon>Sphingomonas</taxon>
    </lineage>
</organism>
<dbReference type="RefSeq" id="WP_130159322.1">
    <property type="nucleotide sequence ID" value="NZ_SGIS01000029.1"/>
</dbReference>
<dbReference type="PANTHER" id="PTHR33643">
    <property type="entry name" value="UREASE ACCESSORY PROTEIN D"/>
    <property type="match status" value="1"/>
</dbReference>
<dbReference type="Pfam" id="PF01774">
    <property type="entry name" value="UreD"/>
    <property type="match status" value="1"/>
</dbReference>
<dbReference type="GO" id="GO:0005737">
    <property type="term" value="C:cytoplasm"/>
    <property type="evidence" value="ECO:0007669"/>
    <property type="project" value="UniProtKB-SubCell"/>
</dbReference>
<evidence type="ECO:0000313" key="4">
    <source>
        <dbReference type="EMBL" id="RZF63265.1"/>
    </source>
</evidence>
<dbReference type="AlphaFoldDB" id="A0A4Q6XTR5"/>
<evidence type="ECO:0000256" key="3">
    <source>
        <dbReference type="HAMAP-Rule" id="MF_01384"/>
    </source>
</evidence>
<name>A0A4Q6XTR5_9SPHN</name>
<dbReference type="OrthoDB" id="9798842at2"/>
<keyword evidence="3" id="KW-0963">Cytoplasm</keyword>
<keyword evidence="3" id="KW-0996">Nickel insertion</keyword>
<comment type="function">
    <text evidence="3">Required for maturation of urease via the functional incorporation of the urease nickel metallocenter.</text>
</comment>
<dbReference type="InterPro" id="IPR002669">
    <property type="entry name" value="UreD"/>
</dbReference>